<keyword evidence="1" id="KW-1185">Reference proteome</keyword>
<dbReference type="WBParaSite" id="SSTP_0000507400.1">
    <property type="protein sequence ID" value="SSTP_0000507400.1"/>
    <property type="gene ID" value="SSTP_0000507400"/>
</dbReference>
<proteinExistence type="predicted"/>
<evidence type="ECO:0000313" key="1">
    <source>
        <dbReference type="Proteomes" id="UP000035681"/>
    </source>
</evidence>
<dbReference type="WBParaSite" id="TCONS_00012682.p1">
    <property type="protein sequence ID" value="TCONS_00012682.p1"/>
    <property type="gene ID" value="XLOC_008333"/>
</dbReference>
<name>A0A0K0E6E3_STRER</name>
<protein>
    <submittedName>
        <fullName evidence="2 3">Uncharacterized protein</fullName>
    </submittedName>
</protein>
<dbReference type="Proteomes" id="UP000035681">
    <property type="component" value="Unplaced"/>
</dbReference>
<accession>A0A0K0E6E3</accession>
<organism evidence="2">
    <name type="scientific">Strongyloides stercoralis</name>
    <name type="common">Threadworm</name>
    <dbReference type="NCBI Taxonomy" id="6248"/>
    <lineage>
        <taxon>Eukaryota</taxon>
        <taxon>Metazoa</taxon>
        <taxon>Ecdysozoa</taxon>
        <taxon>Nematoda</taxon>
        <taxon>Chromadorea</taxon>
        <taxon>Rhabditida</taxon>
        <taxon>Tylenchina</taxon>
        <taxon>Panagrolaimomorpha</taxon>
        <taxon>Strongyloidoidea</taxon>
        <taxon>Strongyloididae</taxon>
        <taxon>Strongyloides</taxon>
    </lineage>
</organism>
<sequence length="175" mass="21490">MPCNKSSLNDEFFHLRLFLRYKYYYAMERFANYWDHNLYEVAILHIIHAFKAFEVEKSTINFLEGNCIELKNMYNDLELHKDKFLELYSNKKDIKQKLLICPNDCKYCYYRQILYNIEDDKNNLENDFLENDEIYDIPLLTVYNCARQMIKYNKNEKKYHNNGNIFKKFKNIFSK</sequence>
<evidence type="ECO:0000313" key="2">
    <source>
        <dbReference type="WBParaSite" id="SSTP_0000507400.1"/>
    </source>
</evidence>
<reference evidence="2" key="1">
    <citation type="submission" date="2015-08" db="UniProtKB">
        <authorList>
            <consortium name="WormBaseParasite"/>
        </authorList>
    </citation>
    <scope>IDENTIFICATION</scope>
</reference>
<dbReference type="AlphaFoldDB" id="A0A0K0E6E3"/>
<evidence type="ECO:0000313" key="3">
    <source>
        <dbReference type="WBParaSite" id="TCONS_00012682.p1"/>
    </source>
</evidence>